<reference evidence="2" key="2">
    <citation type="submission" date="2020-09" db="EMBL/GenBank/DDBJ databases">
        <authorList>
            <person name="Sun Q."/>
            <person name="Ohkuma M."/>
        </authorList>
    </citation>
    <scope>NUCLEOTIDE SEQUENCE</scope>
    <source>
        <strain evidence="2">JCM 4125</strain>
    </source>
</reference>
<proteinExistence type="predicted"/>
<protein>
    <submittedName>
        <fullName evidence="2">Transcriptional regulator</fullName>
    </submittedName>
</protein>
<keyword evidence="3" id="KW-1185">Reference proteome</keyword>
<feature type="region of interest" description="Disordered" evidence="1">
    <location>
        <begin position="98"/>
        <end position="158"/>
    </location>
</feature>
<dbReference type="SUPFAM" id="SSF47413">
    <property type="entry name" value="lambda repressor-like DNA-binding domains"/>
    <property type="match status" value="1"/>
</dbReference>
<dbReference type="Proteomes" id="UP000646776">
    <property type="component" value="Unassembled WGS sequence"/>
</dbReference>
<feature type="compositionally biased region" description="Low complexity" evidence="1">
    <location>
        <begin position="214"/>
        <end position="260"/>
    </location>
</feature>
<evidence type="ECO:0000313" key="2">
    <source>
        <dbReference type="EMBL" id="GGT60394.1"/>
    </source>
</evidence>
<accession>A0A918HFD4</accession>
<gene>
    <name evidence="2" type="ORF">GCM10010226_42320</name>
</gene>
<dbReference type="InterPro" id="IPR001387">
    <property type="entry name" value="Cro/C1-type_HTH"/>
</dbReference>
<feature type="compositionally biased region" description="Basic and acidic residues" evidence="1">
    <location>
        <begin position="140"/>
        <end position="152"/>
    </location>
</feature>
<feature type="region of interest" description="Disordered" evidence="1">
    <location>
        <begin position="189"/>
        <end position="260"/>
    </location>
</feature>
<sequence length="464" mass="49144">MPSWDTRQEDPVPSQDDVEEFAALLRRLKARTDRSYGALARRLNMNTSTLHRYCAGDAVPLDFAPVERFAAMCGASPAERVELHRWWVLAVAARQRSRPSAGAASASTTAAVPAADETAEPVTVTAADPTPAVAATPSPEENRPGPPERAEAPRPAPRKPWYRRRVAVTTAVTTALLVTLGSLSALAASGHSTTTGDDRASGTPTAKTAGARHGSPTPSAPPSTASGRPSGSPSPRTPAAGDGSPSPTTNPSRTTASAAPPLTWTANSQLWQIGCSHDYVIDKAPQQVPPPPAPQDAAPWARTQAAVHGGETLVGISVQGRTDTAVVLEALRVRVVGRAAPVKGTVYAMDQGCGGDMTPRSFTVDLDMDRPIARSVPGSDSATGTNTPAMRMPYRVSAKDPEVLMVDARTVGCDCRWYLELDWSSQGRTGTERIDDHGLPFRTTGTKGLPHYWYANHGWTPFTR</sequence>
<dbReference type="GO" id="GO:0003677">
    <property type="term" value="F:DNA binding"/>
    <property type="evidence" value="ECO:0007669"/>
    <property type="project" value="InterPro"/>
</dbReference>
<evidence type="ECO:0000313" key="3">
    <source>
        <dbReference type="Proteomes" id="UP000646776"/>
    </source>
</evidence>
<name>A0A918HFD4_9ACTN</name>
<dbReference type="AlphaFoldDB" id="A0A918HFD4"/>
<evidence type="ECO:0000256" key="1">
    <source>
        <dbReference type="SAM" id="MobiDB-lite"/>
    </source>
</evidence>
<feature type="compositionally biased region" description="Low complexity" evidence="1">
    <location>
        <begin position="98"/>
        <end position="139"/>
    </location>
</feature>
<dbReference type="Pfam" id="PF13560">
    <property type="entry name" value="HTH_31"/>
    <property type="match status" value="1"/>
</dbReference>
<reference evidence="2" key="1">
    <citation type="journal article" date="2014" name="Int. J. Syst. Evol. Microbiol.">
        <title>Complete genome sequence of Corynebacterium casei LMG S-19264T (=DSM 44701T), isolated from a smear-ripened cheese.</title>
        <authorList>
            <consortium name="US DOE Joint Genome Institute (JGI-PGF)"/>
            <person name="Walter F."/>
            <person name="Albersmeier A."/>
            <person name="Kalinowski J."/>
            <person name="Ruckert C."/>
        </authorList>
    </citation>
    <scope>NUCLEOTIDE SEQUENCE</scope>
    <source>
        <strain evidence="2">JCM 4125</strain>
    </source>
</reference>
<dbReference type="CDD" id="cd00093">
    <property type="entry name" value="HTH_XRE"/>
    <property type="match status" value="1"/>
</dbReference>
<dbReference type="InterPro" id="IPR010982">
    <property type="entry name" value="Lambda_DNA-bd_dom_sf"/>
</dbReference>
<dbReference type="EMBL" id="BMSA01000012">
    <property type="protein sequence ID" value="GGT60394.1"/>
    <property type="molecule type" value="Genomic_DNA"/>
</dbReference>
<comment type="caution">
    <text evidence="2">The sequence shown here is derived from an EMBL/GenBank/DDBJ whole genome shotgun (WGS) entry which is preliminary data.</text>
</comment>
<organism evidence="2 3">
    <name type="scientific">Streptomyces phaeofaciens</name>
    <dbReference type="NCBI Taxonomy" id="68254"/>
    <lineage>
        <taxon>Bacteria</taxon>
        <taxon>Bacillati</taxon>
        <taxon>Actinomycetota</taxon>
        <taxon>Actinomycetes</taxon>
        <taxon>Kitasatosporales</taxon>
        <taxon>Streptomycetaceae</taxon>
        <taxon>Streptomyces</taxon>
    </lineage>
</organism>